<dbReference type="AlphaFoldDB" id="A0A9P6EGC1"/>
<feature type="compositionally biased region" description="Gly residues" evidence="2">
    <location>
        <begin position="633"/>
        <end position="670"/>
    </location>
</feature>
<reference evidence="3" key="1">
    <citation type="submission" date="2020-11" db="EMBL/GenBank/DDBJ databases">
        <authorList>
            <consortium name="DOE Joint Genome Institute"/>
            <person name="Ahrendt S."/>
            <person name="Riley R."/>
            <person name="Andreopoulos W."/>
            <person name="Labutti K."/>
            <person name="Pangilinan J."/>
            <person name="Ruiz-Duenas F.J."/>
            <person name="Barrasa J.M."/>
            <person name="Sanchez-Garcia M."/>
            <person name="Camarero S."/>
            <person name="Miyauchi S."/>
            <person name="Serrano A."/>
            <person name="Linde D."/>
            <person name="Babiker R."/>
            <person name="Drula E."/>
            <person name="Ayuso-Fernandez I."/>
            <person name="Pacheco R."/>
            <person name="Padilla G."/>
            <person name="Ferreira P."/>
            <person name="Barriuso J."/>
            <person name="Kellner H."/>
            <person name="Castanera R."/>
            <person name="Alfaro M."/>
            <person name="Ramirez L."/>
            <person name="Pisabarro A.G."/>
            <person name="Kuo A."/>
            <person name="Tritt A."/>
            <person name="Lipzen A."/>
            <person name="He G."/>
            <person name="Yan M."/>
            <person name="Ng V."/>
            <person name="Cullen D."/>
            <person name="Martin F."/>
            <person name="Rosso M.-N."/>
            <person name="Henrissat B."/>
            <person name="Hibbett D."/>
            <person name="Martinez A.T."/>
            <person name="Grigoriev I.V."/>
        </authorList>
    </citation>
    <scope>NUCLEOTIDE SEQUENCE</scope>
    <source>
        <strain evidence="3">CBS 506.95</strain>
    </source>
</reference>
<evidence type="ECO:0000313" key="3">
    <source>
        <dbReference type="EMBL" id="KAF9528494.1"/>
    </source>
</evidence>
<sequence>MSSSSPDRDLPPLPQDPPTGPPSIRHSVSETTGTSISNTESGSRRSSRRSSKESSIVYDEITRTFKRLQSQVLDEKKRADEAERRLLEVTAHLKAVNDARLQAMQESARAQEELKLYKIQLDTAQREIYRAQDVIAIVDRQRHTAEKEAAKNRTKARQLNETLLVQAAREEAWRMGLKEGLDRGRNIALAEQLPSGLPHPPPRDEDYSFEESGSSPEDEQQPGPFGNRSPSLRSRAPSEPPMGELRSPSPEPIPMNLPPIMSTPTPSAPLSMPPSSRPPSVHPSEQIRPVSVRNITPTPQMYNPNQIPDNFIPTLDADNRIRIPAPFEFSRTPEPTSSPPLPLTESMEALPIPPPVQQQQQQQSSGHRKGYHRRNSSSGSSSLSALDIVNEPFGVNLRSPMSIIPEVTSQTTGDSLQHRSMEADRSMRHQPSLNGSFQSPAAPLNHTPSLGQFVVETPNHRRPASRQSFAGSQAGSYRPPMVQQPSHESSIPDIDVQPPSRPLSHKTESAHGSRAGGTPASHRHSNLPSGSFSIDGMPPPSLTGMPGGMTDIYAPSPVHPHPVPPEQPADTRRGKSRRRSRYDDDDDAVSSVMSGDTLTTPPGRRRSLDPEGPGAPQEVVSRGRNGSVVGGNSVKGGGSAYAGSARGGSAYGGGGSVHGGEAIGGGGGSIYSGSVKGGGSAYGGGGSVKGGGSAYGGAGSVKGAGSVYGGAGSVKGGGSVYGGASAIGGSAWGGGGDGGENDFEFGGGGASGFGRQPSVVSRLGSSIGYPEPLTAATDVTDMAGVGSGNGPTKKKKGKRK</sequence>
<protein>
    <submittedName>
        <fullName evidence="3">Uncharacterized protein</fullName>
    </submittedName>
</protein>
<feature type="compositionally biased region" description="Basic residues" evidence="2">
    <location>
        <begin position="366"/>
        <end position="375"/>
    </location>
</feature>
<evidence type="ECO:0000256" key="1">
    <source>
        <dbReference type="SAM" id="Coils"/>
    </source>
</evidence>
<evidence type="ECO:0000313" key="4">
    <source>
        <dbReference type="Proteomes" id="UP000807306"/>
    </source>
</evidence>
<comment type="caution">
    <text evidence="3">The sequence shown here is derived from an EMBL/GenBank/DDBJ whole genome shotgun (WGS) entry which is preliminary data.</text>
</comment>
<feature type="region of interest" description="Disordered" evidence="2">
    <location>
        <begin position="325"/>
        <end position="385"/>
    </location>
</feature>
<keyword evidence="1" id="KW-0175">Coiled coil</keyword>
<evidence type="ECO:0000256" key="2">
    <source>
        <dbReference type="SAM" id="MobiDB-lite"/>
    </source>
</evidence>
<gene>
    <name evidence="3" type="ORF">CPB83DRAFT_854244</name>
</gene>
<feature type="compositionally biased region" description="Polar residues" evidence="2">
    <location>
        <begin position="293"/>
        <end position="306"/>
    </location>
</feature>
<organism evidence="3 4">
    <name type="scientific">Crepidotus variabilis</name>
    <dbReference type="NCBI Taxonomy" id="179855"/>
    <lineage>
        <taxon>Eukaryota</taxon>
        <taxon>Fungi</taxon>
        <taxon>Dikarya</taxon>
        <taxon>Basidiomycota</taxon>
        <taxon>Agaricomycotina</taxon>
        <taxon>Agaricomycetes</taxon>
        <taxon>Agaricomycetidae</taxon>
        <taxon>Agaricales</taxon>
        <taxon>Agaricineae</taxon>
        <taxon>Crepidotaceae</taxon>
        <taxon>Crepidotus</taxon>
    </lineage>
</organism>
<feature type="compositionally biased region" description="Pro residues" evidence="2">
    <location>
        <begin position="557"/>
        <end position="567"/>
    </location>
</feature>
<feature type="coiled-coil region" evidence="1">
    <location>
        <begin position="65"/>
        <end position="127"/>
    </location>
</feature>
<feature type="region of interest" description="Disordered" evidence="2">
    <location>
        <begin position="191"/>
        <end position="306"/>
    </location>
</feature>
<dbReference type="EMBL" id="MU157852">
    <property type="protein sequence ID" value="KAF9528494.1"/>
    <property type="molecule type" value="Genomic_DNA"/>
</dbReference>
<feature type="compositionally biased region" description="Pro residues" evidence="2">
    <location>
        <begin position="11"/>
        <end position="21"/>
    </location>
</feature>
<feature type="compositionally biased region" description="Low complexity" evidence="2">
    <location>
        <begin position="619"/>
        <end position="632"/>
    </location>
</feature>
<feature type="compositionally biased region" description="Pro residues" evidence="2">
    <location>
        <begin position="271"/>
        <end position="281"/>
    </location>
</feature>
<feature type="compositionally biased region" description="Basic and acidic residues" evidence="2">
    <location>
        <begin position="416"/>
        <end position="427"/>
    </location>
</feature>
<dbReference type="Proteomes" id="UP000807306">
    <property type="component" value="Unassembled WGS sequence"/>
</dbReference>
<feature type="compositionally biased region" description="Polar residues" evidence="2">
    <location>
        <begin position="465"/>
        <end position="475"/>
    </location>
</feature>
<proteinExistence type="predicted"/>
<feature type="region of interest" description="Disordered" evidence="2">
    <location>
        <begin position="406"/>
        <end position="670"/>
    </location>
</feature>
<name>A0A9P6EGC1_9AGAR</name>
<keyword evidence="4" id="KW-1185">Reference proteome</keyword>
<feature type="region of interest" description="Disordered" evidence="2">
    <location>
        <begin position="1"/>
        <end position="55"/>
    </location>
</feature>
<feature type="compositionally biased region" description="Basic and acidic residues" evidence="2">
    <location>
        <begin position="1"/>
        <end position="10"/>
    </location>
</feature>
<accession>A0A9P6EGC1</accession>
<feature type="region of interest" description="Disordered" evidence="2">
    <location>
        <begin position="731"/>
        <end position="800"/>
    </location>
</feature>
<dbReference type="OrthoDB" id="3008370at2759"/>
<feature type="compositionally biased region" description="Polar residues" evidence="2">
    <location>
        <begin position="429"/>
        <end position="439"/>
    </location>
</feature>